<keyword evidence="2" id="KW-0472">Membrane</keyword>
<dbReference type="InterPro" id="IPR012910">
    <property type="entry name" value="Plug_dom"/>
</dbReference>
<dbReference type="EMBL" id="FOXS01000008">
    <property type="protein sequence ID" value="SFQ80113.1"/>
    <property type="molecule type" value="Genomic_DNA"/>
</dbReference>
<comment type="subcellular location">
    <subcellularLocation>
        <location evidence="1">Cell outer membrane</location>
    </subcellularLocation>
</comment>
<dbReference type="InterPro" id="IPR041700">
    <property type="entry name" value="OMP_b-brl_3"/>
</dbReference>
<keyword evidence="7" id="KW-1185">Reference proteome</keyword>
<dbReference type="Gene3D" id="2.40.170.20">
    <property type="entry name" value="TonB-dependent receptor, beta-barrel domain"/>
    <property type="match status" value="1"/>
</dbReference>
<keyword evidence="6" id="KW-0675">Receptor</keyword>
<gene>
    <name evidence="6" type="ORF">SAMN04515668_4541</name>
</gene>
<feature type="domain" description="Outer membrane protein beta-barrel" evidence="5">
    <location>
        <begin position="435"/>
        <end position="815"/>
    </location>
</feature>
<dbReference type="GO" id="GO:0009279">
    <property type="term" value="C:cell outer membrane"/>
    <property type="evidence" value="ECO:0007669"/>
    <property type="project" value="UniProtKB-SubCell"/>
</dbReference>
<evidence type="ECO:0000259" key="5">
    <source>
        <dbReference type="Pfam" id="PF14905"/>
    </source>
</evidence>
<keyword evidence="3" id="KW-0998">Cell outer membrane</keyword>
<dbReference type="InterPro" id="IPR037066">
    <property type="entry name" value="Plug_dom_sf"/>
</dbReference>
<evidence type="ECO:0000256" key="1">
    <source>
        <dbReference type="ARBA" id="ARBA00004442"/>
    </source>
</evidence>
<protein>
    <submittedName>
        <fullName evidence="6">Outer membrane receptor proteins, mostly Fe transport</fullName>
    </submittedName>
</protein>
<proteinExistence type="predicted"/>
<dbReference type="STRING" id="1227077.SAMN04515668_4541"/>
<dbReference type="SUPFAM" id="SSF56935">
    <property type="entry name" value="Porins"/>
    <property type="match status" value="1"/>
</dbReference>
<organism evidence="6 7">
    <name type="scientific">Hymenobacter arizonensis</name>
    <name type="common">Siccationidurans arizonensis</name>
    <dbReference type="NCBI Taxonomy" id="1227077"/>
    <lineage>
        <taxon>Bacteria</taxon>
        <taxon>Pseudomonadati</taxon>
        <taxon>Bacteroidota</taxon>
        <taxon>Cytophagia</taxon>
        <taxon>Cytophagales</taxon>
        <taxon>Hymenobacteraceae</taxon>
        <taxon>Hymenobacter</taxon>
    </lineage>
</organism>
<dbReference type="InterPro" id="IPR036942">
    <property type="entry name" value="Beta-barrel_TonB_sf"/>
</dbReference>
<evidence type="ECO:0000313" key="7">
    <source>
        <dbReference type="Proteomes" id="UP000199029"/>
    </source>
</evidence>
<dbReference type="Pfam" id="PF07715">
    <property type="entry name" value="Plug"/>
    <property type="match status" value="1"/>
</dbReference>
<name>A0A1I6BGQ2_HYMAR</name>
<dbReference type="AlphaFoldDB" id="A0A1I6BGQ2"/>
<evidence type="ECO:0000259" key="4">
    <source>
        <dbReference type="Pfam" id="PF07715"/>
    </source>
</evidence>
<accession>A0A1I6BGQ2</accession>
<evidence type="ECO:0000313" key="6">
    <source>
        <dbReference type="EMBL" id="SFQ80113.1"/>
    </source>
</evidence>
<evidence type="ECO:0000256" key="2">
    <source>
        <dbReference type="ARBA" id="ARBA00023136"/>
    </source>
</evidence>
<dbReference type="Pfam" id="PF14905">
    <property type="entry name" value="OMP_b-brl_3"/>
    <property type="match status" value="1"/>
</dbReference>
<dbReference type="Gene3D" id="2.170.130.10">
    <property type="entry name" value="TonB-dependent receptor, plug domain"/>
    <property type="match status" value="1"/>
</dbReference>
<dbReference type="OrthoDB" id="905812at2"/>
<feature type="domain" description="TonB-dependent receptor plug" evidence="4">
    <location>
        <begin position="163"/>
        <end position="236"/>
    </location>
</feature>
<evidence type="ECO:0000256" key="3">
    <source>
        <dbReference type="ARBA" id="ARBA00023237"/>
    </source>
</evidence>
<dbReference type="Proteomes" id="UP000199029">
    <property type="component" value="Unassembled WGS sequence"/>
</dbReference>
<reference evidence="7" key="1">
    <citation type="submission" date="2016-10" db="EMBL/GenBank/DDBJ databases">
        <authorList>
            <person name="Varghese N."/>
            <person name="Submissions S."/>
        </authorList>
    </citation>
    <scope>NUCLEOTIDE SEQUENCE [LARGE SCALE GENOMIC DNA]</scope>
    <source>
        <strain evidence="7">OR362-8,ATCC BAA-1266,JCM 13504</strain>
    </source>
</reference>
<sequence>MTNNYSINRLASSCNVWWVVFLLVASTTLRAQPIQSGQLRGTVLEALTAKPVPFADILLLRQSDSTLVTSGQTAIDGTFLITVSTLGTYLLKTQALNFRSNRRVINLTLENPSISLATLYLEPSATRLDEVKVIAQKATLERQLGKVIIDVEKELNSVGGMATDLLRNVPSVAVDASGVVSLRGSSSLTILIDGKPAGVNNGGIGGTRLDQIPASQIARIELITNPSAKYDAQGSGVINIILKNNSKPGVNGQINLTVGTQRKYFGDLALNFQRGRANWNVNYSRQDQSYNERTENGQRSTMPTGLVQTTQIGEGVRRRQRHDVRIGLNYALNKQQSFTLQVNPSWEPENNVINQQLTTLESGKPELAQQSKQWFNANQKVLQNIATYRHTWEKHQGRELTSAAGLVRINAVAPITLVLDGVSPLGWQQNVALLANISFIQVDYAHPFAALEGKLESGIKMQRQSSTGSSTLSNQLATTPVEYAVDSSRSYTYRYRQLVSAAYATYSCGNTAKDWQLQVGLRTEDTNTKGEAGVASEKQNAFQIKYLELFPSLTFGYGLGRADTANGGMKPQRLQVSYARRLSRPEFLQQLAVPFYSDPRSYRLGNPALLAEFSHNLELSHQASLPHGFDLTTSFFAIFTQNAIQRLRSIDVLATNLNPAAGLVVAETYLNNGKTTSLGLDLYMRKSLAAWWQVEASGSFYRSEVRTNSPSIAGRRLWTGDARLSQNFRATSNLNLQLVGSVRSRALTGQGQLLPSGGVDLALRQHLFANQADLTFRLTDIFNTQIRRTNIETPSLAGKYLNKQETRVAWLGFTWFIGANKAKSGEIEALPSRGKGLGSGD</sequence>